<feature type="domain" description="Hydin adenylate kinase-like" evidence="2">
    <location>
        <begin position="809"/>
        <end position="846"/>
    </location>
</feature>
<protein>
    <submittedName>
        <fullName evidence="4">Hydrocephalus-inducing protein-like protein</fullName>
    </submittedName>
</protein>
<dbReference type="PANTHER" id="PTHR23053:SF0">
    <property type="entry name" value="HYDROCEPHALUS-INDUCING PROTEIN HOMOLOG"/>
    <property type="match status" value="1"/>
</dbReference>
<dbReference type="EMBL" id="MTYJ01000058">
    <property type="protein sequence ID" value="OQV17605.1"/>
    <property type="molecule type" value="Genomic_DNA"/>
</dbReference>
<feature type="region of interest" description="Disordered" evidence="1">
    <location>
        <begin position="1125"/>
        <end position="1149"/>
    </location>
</feature>
<evidence type="ECO:0000313" key="5">
    <source>
        <dbReference type="Proteomes" id="UP000192578"/>
    </source>
</evidence>
<dbReference type="OrthoDB" id="6287718at2759"/>
<feature type="region of interest" description="Disordered" evidence="1">
    <location>
        <begin position="1172"/>
        <end position="1191"/>
    </location>
</feature>
<sequence length="1446" mass="163610">MLNQTTRPIEFTWTIVGDPSVHSISNPPKIPTHTELLQEKPFFTQTNMKFDPILYSVGPVVGSEKLSIVDSWFQSYRRYRAKDNYSGTSAIPIASSEFLAAAVPHYMETSDSGNYQDAIARLFTVEPWSGTLPPLGSLSICVRYHPWCLTTAHAQMICTSSEGVPVPRNVYLMAPCARVNVEVKPRTLDLGSCLYDTLLERTLTITNRGRYTTEFVLERVEKLTKEKLTRPDFDVIYTNLLDGKVRPKEVVRINVYFVPGKPGKFVKFIYLCVKGEATVKVDILGQAVFHCVELDLPQRVPQLAKTSNIQRNPVFNSNLEYRPFEGILDFARLPEYILDFGLHGPGSSKISCSVHVLNSGSQPVTFRLTQTNDPLRDKIAVTFNRHNLVRPEGVEPVTFTINPQNYVLGVSECPVLFTIINGPTFSVNCKMTIEEPRLTVRLCCHAKADRTVDKPPLEVFGCKVLNLAAGDGPPSTAPLKVPTIDFGTVRCGFMSTISVQLVNPGRITCVWTASELDIDYIKQSKQLGPKERNELKAFRQQHRSLQLSPRSSTLQPGQRVNLEMTFHPTDELDYNFAWRITMAHSQRLILLQAKGHGVQPRLELSASRIMFDSVLPFVAGQEKTLTIYNPCPFPVEFFCKELDKQHVYEDEIISHVEEFDCEKQVRFPVRKIGGTIPDTVVEFYKNHYAISPPPVNPSSSQFEHERVLSPQMGPRPDTPSSDPGTPVDVSNVKSNLLDEDELPPHLRERFPMGTLQSQYKKRFATKREMYRALRDVMQTPLRRAITASRGMNMSVDTRKEQFKKGVVFLIHGPPSCGKSTLARAFGKHYRLPVLTIDKIIMEAIQTPTDRIHHRVLNYIQNPVPPAQQPSYGPGAARSLQTPPDQDGKIREKPKVPTMKQVAKPVKPSSHSRGQGAGGIPNDPNAPRDRDPELAFQSKPFSYVNFLTDKQAELITCLVPEDMMSHLISARLYKQDCRRGVIFDGMRSDFVESFPSAARILLTALENRKRIYSIVLCNTFRDYRKRRQRQQTRRRNDSYAKIIRRMAELRKLTETQYRNMRRTARKTVDATISEYITAMRLLKKRARLPPKLEVAPVPEVHGTSLQMTRIAKGASSTQKLVTIADNPDGLLNKKPSTRSDGHDSTDTISLPGALKSMARSTVSARVSVVKNKGKVPSNAQAGGKEGKVDKPKRDSWEILPKIKKDGSISGIYRTDIYRRHKHFYSTLKEYTTIMTKWTGSMKQEPRRVLRSETQKDQLPAATKKRTAKSKDAKSKPKEVSDAERAARDKAAIERARVRCRKRRSFGVKHCLIMRKGTKIHDDRLINFKTNTGRWVHLPNYVLIEEATQIRVPIPPPETFVMRTRPPPITPIDDELIETHFRFVMGLDDTPQTAVIPPPLLVAHPSTHVIASPMITPERVTSAKENAEKFNRLELKQVKRDFIAKNLN</sequence>
<proteinExistence type="predicted"/>
<comment type="caution">
    <text evidence="4">The sequence shown here is derived from an EMBL/GenBank/DDBJ whole genome shotgun (WGS) entry which is preliminary data.</text>
</comment>
<dbReference type="PANTHER" id="PTHR23053">
    <property type="entry name" value="DLEC1 DELETED IN LUNG AND ESOPHAGEAL CANCER 1"/>
    <property type="match status" value="1"/>
</dbReference>
<dbReference type="InterPro" id="IPR027417">
    <property type="entry name" value="P-loop_NTPase"/>
</dbReference>
<dbReference type="InterPro" id="IPR054087">
    <property type="entry name" value="Cep192-like_D7"/>
</dbReference>
<dbReference type="Proteomes" id="UP000192578">
    <property type="component" value="Unassembled WGS sequence"/>
</dbReference>
<dbReference type="Pfam" id="PF22065">
    <property type="entry name" value="Cep192_D7"/>
    <property type="match status" value="1"/>
</dbReference>
<dbReference type="Pfam" id="PF17213">
    <property type="entry name" value="Hydin_ADK"/>
    <property type="match status" value="2"/>
</dbReference>
<dbReference type="SUPFAM" id="SSF52540">
    <property type="entry name" value="P-loop containing nucleoside triphosphate hydrolases"/>
    <property type="match status" value="1"/>
</dbReference>
<dbReference type="InterPro" id="IPR033305">
    <property type="entry name" value="Hydin-like"/>
</dbReference>
<feature type="compositionally biased region" description="Basic and acidic residues" evidence="1">
    <location>
        <begin position="885"/>
        <end position="894"/>
    </location>
</feature>
<dbReference type="Gene3D" id="3.40.50.300">
    <property type="entry name" value="P-loop containing nucleotide triphosphate hydrolases"/>
    <property type="match status" value="1"/>
</dbReference>
<dbReference type="Gene3D" id="2.60.40.10">
    <property type="entry name" value="Immunoglobulins"/>
    <property type="match status" value="2"/>
</dbReference>
<feature type="region of interest" description="Disordered" evidence="1">
    <location>
        <begin position="1240"/>
        <end position="1286"/>
    </location>
</feature>
<dbReference type="InterPro" id="IPR013783">
    <property type="entry name" value="Ig-like_fold"/>
</dbReference>
<evidence type="ECO:0000259" key="3">
    <source>
        <dbReference type="Pfam" id="PF22065"/>
    </source>
</evidence>
<gene>
    <name evidence="4" type="ORF">BV898_08231</name>
</gene>
<organism evidence="4 5">
    <name type="scientific">Hypsibius exemplaris</name>
    <name type="common">Freshwater tardigrade</name>
    <dbReference type="NCBI Taxonomy" id="2072580"/>
    <lineage>
        <taxon>Eukaryota</taxon>
        <taxon>Metazoa</taxon>
        <taxon>Ecdysozoa</taxon>
        <taxon>Tardigrada</taxon>
        <taxon>Eutardigrada</taxon>
        <taxon>Parachela</taxon>
        <taxon>Hypsibioidea</taxon>
        <taxon>Hypsibiidae</taxon>
        <taxon>Hypsibius</taxon>
    </lineage>
</organism>
<feature type="domain" description="Cep192-like" evidence="3">
    <location>
        <begin position="480"/>
        <end position="586"/>
    </location>
</feature>
<keyword evidence="5" id="KW-1185">Reference proteome</keyword>
<evidence type="ECO:0000259" key="2">
    <source>
        <dbReference type="Pfam" id="PF17213"/>
    </source>
</evidence>
<evidence type="ECO:0000313" key="4">
    <source>
        <dbReference type="EMBL" id="OQV17605.1"/>
    </source>
</evidence>
<feature type="compositionally biased region" description="Basic and acidic residues" evidence="1">
    <location>
        <begin position="1267"/>
        <end position="1286"/>
    </location>
</feature>
<feature type="region of interest" description="Disordered" evidence="1">
    <location>
        <begin position="861"/>
        <end position="932"/>
    </location>
</feature>
<dbReference type="InterPro" id="IPR033768">
    <property type="entry name" value="Hydin_ADK"/>
</dbReference>
<evidence type="ECO:0000256" key="1">
    <source>
        <dbReference type="SAM" id="MobiDB-lite"/>
    </source>
</evidence>
<feature type="region of interest" description="Disordered" evidence="1">
    <location>
        <begin position="694"/>
        <end position="747"/>
    </location>
</feature>
<reference evidence="5" key="1">
    <citation type="submission" date="2017-01" db="EMBL/GenBank/DDBJ databases">
        <title>Comparative genomics of anhydrobiosis in the tardigrade Hypsibius dujardini.</title>
        <authorList>
            <person name="Yoshida Y."/>
            <person name="Koutsovoulos G."/>
            <person name="Laetsch D."/>
            <person name="Stevens L."/>
            <person name="Kumar S."/>
            <person name="Horikawa D."/>
            <person name="Ishino K."/>
            <person name="Komine S."/>
            <person name="Tomita M."/>
            <person name="Blaxter M."/>
            <person name="Arakawa K."/>
        </authorList>
    </citation>
    <scope>NUCLEOTIDE SEQUENCE [LARGE SCALE GENOMIC DNA]</scope>
    <source>
        <strain evidence="5">Z151</strain>
    </source>
</reference>
<name>A0A1W0WQW9_HYPEX</name>
<dbReference type="GO" id="GO:0003341">
    <property type="term" value="P:cilium movement"/>
    <property type="evidence" value="ECO:0007669"/>
    <property type="project" value="TreeGrafter"/>
</dbReference>
<feature type="domain" description="Hydin adenylate kinase-like" evidence="2">
    <location>
        <begin position="951"/>
        <end position="985"/>
    </location>
</feature>
<accession>A0A1W0WQW9</accession>
<dbReference type="GO" id="GO:0005930">
    <property type="term" value="C:axoneme"/>
    <property type="evidence" value="ECO:0007669"/>
    <property type="project" value="TreeGrafter"/>
</dbReference>
<dbReference type="GO" id="GO:1904158">
    <property type="term" value="P:axonemal central apparatus assembly"/>
    <property type="evidence" value="ECO:0007669"/>
    <property type="project" value="TreeGrafter"/>
</dbReference>
<feature type="compositionally biased region" description="Basic and acidic residues" evidence="1">
    <location>
        <begin position="1242"/>
        <end position="1254"/>
    </location>
</feature>